<proteinExistence type="predicted"/>
<evidence type="ECO:0000313" key="1">
    <source>
        <dbReference type="EMBL" id="GLQ56061.1"/>
    </source>
</evidence>
<name>A0ABQ5W7U4_9HYPH</name>
<keyword evidence="2" id="KW-1185">Reference proteome</keyword>
<dbReference type="RefSeq" id="WP_284341478.1">
    <property type="nucleotide sequence ID" value="NZ_BSNS01000016.1"/>
</dbReference>
<comment type="caution">
    <text evidence="1">The sequence shown here is derived from an EMBL/GenBank/DDBJ whole genome shotgun (WGS) entry which is preliminary data.</text>
</comment>
<evidence type="ECO:0008006" key="3">
    <source>
        <dbReference type="Google" id="ProtNLM"/>
    </source>
</evidence>
<sequence>MNTQYKGFEITLTADDRWVATITRTATGKSFSKQPETPLEEGADAALARAKNLVDAFLALNGR</sequence>
<gene>
    <name evidence="1" type="ORF">GCM10010862_33200</name>
</gene>
<evidence type="ECO:0000313" key="2">
    <source>
        <dbReference type="Proteomes" id="UP001156691"/>
    </source>
</evidence>
<organism evidence="1 2">
    <name type="scientific">Devosia nitrariae</name>
    <dbReference type="NCBI Taxonomy" id="2071872"/>
    <lineage>
        <taxon>Bacteria</taxon>
        <taxon>Pseudomonadati</taxon>
        <taxon>Pseudomonadota</taxon>
        <taxon>Alphaproteobacteria</taxon>
        <taxon>Hyphomicrobiales</taxon>
        <taxon>Devosiaceae</taxon>
        <taxon>Devosia</taxon>
    </lineage>
</organism>
<protein>
    <recommendedName>
        <fullName evidence="3">DUF2188 domain-containing protein</fullName>
    </recommendedName>
</protein>
<accession>A0ABQ5W7U4</accession>
<dbReference type="EMBL" id="BSNS01000016">
    <property type="protein sequence ID" value="GLQ56061.1"/>
    <property type="molecule type" value="Genomic_DNA"/>
</dbReference>
<reference evidence="2" key="1">
    <citation type="journal article" date="2019" name="Int. J. Syst. Evol. Microbiol.">
        <title>The Global Catalogue of Microorganisms (GCM) 10K type strain sequencing project: providing services to taxonomists for standard genome sequencing and annotation.</title>
        <authorList>
            <consortium name="The Broad Institute Genomics Platform"/>
            <consortium name="The Broad Institute Genome Sequencing Center for Infectious Disease"/>
            <person name="Wu L."/>
            <person name="Ma J."/>
        </authorList>
    </citation>
    <scope>NUCLEOTIDE SEQUENCE [LARGE SCALE GENOMIC DNA]</scope>
    <source>
        <strain evidence="2">NBRC 112416</strain>
    </source>
</reference>
<dbReference type="Proteomes" id="UP001156691">
    <property type="component" value="Unassembled WGS sequence"/>
</dbReference>